<dbReference type="PANTHER" id="PTHR12741">
    <property type="entry name" value="LYST-INTERACTING PROTEIN LIP5 DOPAMINE RESPONSIVE PROTEIN DRG-1"/>
    <property type="match status" value="1"/>
</dbReference>
<dbReference type="GO" id="GO:0003843">
    <property type="term" value="F:1,3-beta-D-glucan synthase activity"/>
    <property type="evidence" value="ECO:0007669"/>
    <property type="project" value="TreeGrafter"/>
</dbReference>
<accession>A0A8S0TMZ8</accession>
<evidence type="ECO:0000313" key="3">
    <source>
        <dbReference type="Proteomes" id="UP000594638"/>
    </source>
</evidence>
<dbReference type="PANTHER" id="PTHR12741:SF16">
    <property type="entry name" value="CALLOSE SYNTHASE 7"/>
    <property type="match status" value="1"/>
</dbReference>
<dbReference type="EMBL" id="CACTIH010007269">
    <property type="protein sequence ID" value="CAA3007125.1"/>
    <property type="molecule type" value="Genomic_DNA"/>
</dbReference>
<gene>
    <name evidence="2" type="ORF">OLEA9_A108727</name>
</gene>
<dbReference type="GO" id="GO:0005886">
    <property type="term" value="C:plasma membrane"/>
    <property type="evidence" value="ECO:0007669"/>
    <property type="project" value="TreeGrafter"/>
</dbReference>
<feature type="transmembrane region" description="Helical" evidence="1">
    <location>
        <begin position="35"/>
        <end position="52"/>
    </location>
</feature>
<organism evidence="2 3">
    <name type="scientific">Olea europaea subsp. europaea</name>
    <dbReference type="NCBI Taxonomy" id="158383"/>
    <lineage>
        <taxon>Eukaryota</taxon>
        <taxon>Viridiplantae</taxon>
        <taxon>Streptophyta</taxon>
        <taxon>Embryophyta</taxon>
        <taxon>Tracheophyta</taxon>
        <taxon>Spermatophyta</taxon>
        <taxon>Magnoliopsida</taxon>
        <taxon>eudicotyledons</taxon>
        <taxon>Gunneridae</taxon>
        <taxon>Pentapetalae</taxon>
        <taxon>asterids</taxon>
        <taxon>lamiids</taxon>
        <taxon>Lamiales</taxon>
        <taxon>Oleaceae</taxon>
        <taxon>Oleeae</taxon>
        <taxon>Olea</taxon>
    </lineage>
</organism>
<feature type="transmembrane region" description="Helical" evidence="1">
    <location>
        <begin position="64"/>
        <end position="85"/>
    </location>
</feature>
<keyword evidence="1" id="KW-1133">Transmembrane helix</keyword>
<comment type="caution">
    <text evidence="2">The sequence shown here is derived from an EMBL/GenBank/DDBJ whole genome shotgun (WGS) entry which is preliminary data.</text>
</comment>
<dbReference type="Gramene" id="OE9A108727T1">
    <property type="protein sequence ID" value="OE9A108727C1"/>
    <property type="gene ID" value="OE9A108727"/>
</dbReference>
<keyword evidence="1" id="KW-0812">Transmembrane</keyword>
<dbReference type="Proteomes" id="UP000594638">
    <property type="component" value="Unassembled WGS sequence"/>
</dbReference>
<evidence type="ECO:0000313" key="2">
    <source>
        <dbReference type="EMBL" id="CAA3007125.1"/>
    </source>
</evidence>
<keyword evidence="3" id="KW-1185">Reference proteome</keyword>
<reference evidence="2 3" key="1">
    <citation type="submission" date="2019-12" db="EMBL/GenBank/DDBJ databases">
        <authorList>
            <person name="Alioto T."/>
            <person name="Alioto T."/>
            <person name="Gomez Garrido J."/>
        </authorList>
    </citation>
    <scope>NUCLEOTIDE SEQUENCE [LARGE SCALE GENOMIC DNA]</scope>
</reference>
<dbReference type="OrthoDB" id="1734025at2759"/>
<proteinExistence type="predicted"/>
<keyword evidence="1" id="KW-0472">Membrane</keyword>
<evidence type="ECO:0000256" key="1">
    <source>
        <dbReference type="SAM" id="Phobius"/>
    </source>
</evidence>
<protein>
    <submittedName>
        <fullName evidence="2">Callose synthase 7</fullName>
    </submittedName>
</protein>
<name>A0A8S0TMZ8_OLEEU</name>
<sequence>MGNHGGIGISEDKSWESWWSKEQEHLKHTNIRGRVLEVILAFRFFIYQYGIVYQLKIANQSKSIVVYGVSWFVMVVALVVLKVVSMGILKFGMDFQHMFRILKALWFLGFFYQS</sequence>
<dbReference type="AlphaFoldDB" id="A0A8S0TMZ8"/>